<keyword evidence="5" id="KW-1185">Reference proteome</keyword>
<evidence type="ECO:0000259" key="2">
    <source>
        <dbReference type="PROSITE" id="PS50883"/>
    </source>
</evidence>
<feature type="domain" description="GGDEF" evidence="3">
    <location>
        <begin position="252"/>
        <end position="385"/>
    </location>
</feature>
<feature type="transmembrane region" description="Helical" evidence="1">
    <location>
        <begin position="131"/>
        <end position="150"/>
    </location>
</feature>
<dbReference type="SUPFAM" id="SSF141868">
    <property type="entry name" value="EAL domain-like"/>
    <property type="match status" value="1"/>
</dbReference>
<sequence length="635" mass="73170">MKFTKILTKKITSFWLLSLSGVAFVFLLCAVMSFIQLAYQFQQNKISELESMVLKHYQHQGVRNLEAWLPSVLTAYHVDQYSLSVDNKILFSFQAPQPSESNLRHYQRVIEPQSGLTMTMDVQSFYLQHRLGWYELIILFIGLLAIGIFVRLSLSWLANELAGIEQLAERSQLILEGDLSSAKQAVGKGRPRMINRALSRLLDDLEDAKQERSRLDQFIRANTFLDPVTQIGNHLYFENRIDALTHDNKMIAYGVIFLLEFDNDALLYEPTDIEANKVYLTQIVEVITPLIAEINDVIFARRTPSQLVIVAPQLSLAEADILASRILKNCLVLEHRQIVNHDNYLHLGAAFYKAEDAQLQIIEEAEMALRAAQLQRFNTWFMYDKGAVDKEIAKGSVRWRSFLEYALVNKRFFVLTQPVFDSDNTQLHYEVFSRVRDNQDNEIRATLFIPMANKCGLMPQIERQVLERVLFELMPNNELTYSINLTLDSLTSRAFTRWIRTSLLEHRKLAERLVFEVSEEVFIKREHDEQVRKTLVMLSGMGAKLSVDHVGKQVVGTHYIQSFEFDYVKLDRSIVRQVHQRPENQLYIRSLIGGIFRTKAQVMAEGIELLEEWQTLKILGVSAGQGPFLGDTLIV</sequence>
<dbReference type="PROSITE" id="PS50887">
    <property type="entry name" value="GGDEF"/>
    <property type="match status" value="1"/>
</dbReference>
<dbReference type="CDD" id="cd01948">
    <property type="entry name" value="EAL"/>
    <property type="match status" value="1"/>
</dbReference>
<evidence type="ECO:0000313" key="4">
    <source>
        <dbReference type="EMBL" id="QIR13357.1"/>
    </source>
</evidence>
<name>A0A6G9QH15_9GAMM</name>
<organism evidence="4 5">
    <name type="scientific">Shewanella aestuarii</name>
    <dbReference type="NCBI Taxonomy" id="1028752"/>
    <lineage>
        <taxon>Bacteria</taxon>
        <taxon>Pseudomonadati</taxon>
        <taxon>Pseudomonadota</taxon>
        <taxon>Gammaproteobacteria</taxon>
        <taxon>Alteromonadales</taxon>
        <taxon>Shewanellaceae</taxon>
        <taxon>Shewanella</taxon>
    </lineage>
</organism>
<proteinExistence type="predicted"/>
<dbReference type="NCBIfam" id="NF008281">
    <property type="entry name" value="PRK11059.1"/>
    <property type="match status" value="1"/>
</dbReference>
<dbReference type="Pfam" id="PF00990">
    <property type="entry name" value="GGDEF"/>
    <property type="match status" value="1"/>
</dbReference>
<protein>
    <submittedName>
        <fullName evidence="4">RNase E specificity factor CsrD</fullName>
    </submittedName>
</protein>
<dbReference type="Pfam" id="PF00563">
    <property type="entry name" value="EAL"/>
    <property type="match status" value="1"/>
</dbReference>
<dbReference type="Gene3D" id="3.20.20.450">
    <property type="entry name" value="EAL domain"/>
    <property type="match status" value="1"/>
</dbReference>
<dbReference type="InterPro" id="IPR001633">
    <property type="entry name" value="EAL_dom"/>
</dbReference>
<dbReference type="AlphaFoldDB" id="A0A6G9QH15"/>
<dbReference type="InterPro" id="IPR043128">
    <property type="entry name" value="Rev_trsase/Diguanyl_cyclase"/>
</dbReference>
<dbReference type="SMART" id="SM00267">
    <property type="entry name" value="GGDEF"/>
    <property type="match status" value="1"/>
</dbReference>
<dbReference type="InterPro" id="IPR029787">
    <property type="entry name" value="Nucleotide_cyclase"/>
</dbReference>
<gene>
    <name evidence="4" type="primary">csrD</name>
    <name evidence="4" type="ORF">HBH39_01655</name>
</gene>
<dbReference type="PROSITE" id="PS50883">
    <property type="entry name" value="EAL"/>
    <property type="match status" value="1"/>
</dbReference>
<dbReference type="GO" id="GO:0071111">
    <property type="term" value="F:cyclic-guanylate-specific phosphodiesterase activity"/>
    <property type="evidence" value="ECO:0007669"/>
    <property type="project" value="InterPro"/>
</dbReference>
<dbReference type="SUPFAM" id="SSF55073">
    <property type="entry name" value="Nucleotide cyclase"/>
    <property type="match status" value="1"/>
</dbReference>
<feature type="transmembrane region" description="Helical" evidence="1">
    <location>
        <begin position="12"/>
        <end position="39"/>
    </location>
</feature>
<keyword evidence="1" id="KW-1133">Transmembrane helix</keyword>
<dbReference type="Gene3D" id="3.30.70.270">
    <property type="match status" value="1"/>
</dbReference>
<evidence type="ECO:0000259" key="3">
    <source>
        <dbReference type="PROSITE" id="PS50887"/>
    </source>
</evidence>
<dbReference type="Proteomes" id="UP000502608">
    <property type="component" value="Chromosome"/>
</dbReference>
<dbReference type="KEGG" id="saes:HBH39_01655"/>
<keyword evidence="1" id="KW-0472">Membrane</keyword>
<evidence type="ECO:0000313" key="5">
    <source>
        <dbReference type="Proteomes" id="UP000502608"/>
    </source>
</evidence>
<feature type="domain" description="EAL" evidence="2">
    <location>
        <begin position="396"/>
        <end position="635"/>
    </location>
</feature>
<dbReference type="InterPro" id="IPR050706">
    <property type="entry name" value="Cyclic-di-GMP_PDE-like"/>
</dbReference>
<keyword evidence="1" id="KW-0812">Transmembrane</keyword>
<dbReference type="SMART" id="SM00052">
    <property type="entry name" value="EAL"/>
    <property type="match status" value="1"/>
</dbReference>
<reference evidence="4 5" key="1">
    <citation type="submission" date="2020-03" db="EMBL/GenBank/DDBJ databases">
        <title>Complete genome sequence of Shewanella sp.</title>
        <authorList>
            <person name="Kim Y.-S."/>
            <person name="Kim S.-J."/>
            <person name="Jung H.-K."/>
            <person name="Kim K.-H."/>
        </authorList>
    </citation>
    <scope>NUCLEOTIDE SEQUENCE [LARGE SCALE GENOMIC DNA]</scope>
    <source>
        <strain evidence="4 5">PN3F2</strain>
    </source>
</reference>
<dbReference type="PANTHER" id="PTHR33121">
    <property type="entry name" value="CYCLIC DI-GMP PHOSPHODIESTERASE PDEF"/>
    <property type="match status" value="1"/>
</dbReference>
<evidence type="ECO:0000256" key="1">
    <source>
        <dbReference type="SAM" id="Phobius"/>
    </source>
</evidence>
<dbReference type="InterPro" id="IPR035919">
    <property type="entry name" value="EAL_sf"/>
</dbReference>
<dbReference type="InterPro" id="IPR000160">
    <property type="entry name" value="GGDEF_dom"/>
</dbReference>
<accession>A0A6G9QH15</accession>
<dbReference type="PANTHER" id="PTHR33121:SF32">
    <property type="entry name" value="RNASE E SPECIFICITY FACTOR CSRD"/>
    <property type="match status" value="1"/>
</dbReference>
<dbReference type="EMBL" id="CP050313">
    <property type="protein sequence ID" value="QIR13357.1"/>
    <property type="molecule type" value="Genomic_DNA"/>
</dbReference>
<dbReference type="RefSeq" id="WP_167675012.1">
    <property type="nucleotide sequence ID" value="NZ_CP050313.1"/>
</dbReference>